<dbReference type="GO" id="GO:0004475">
    <property type="term" value="F:mannose-1-phosphate guanylyltransferase (GTP) activity"/>
    <property type="evidence" value="ECO:0007669"/>
    <property type="project" value="TreeGrafter"/>
</dbReference>
<dbReference type="AlphaFoldDB" id="A0A1F5FH82"/>
<feature type="domain" description="MannoseP isomerase/GMP-like beta-helix" evidence="2">
    <location>
        <begin position="293"/>
        <end position="347"/>
    </location>
</feature>
<dbReference type="EMBL" id="MFAM01000031">
    <property type="protein sequence ID" value="OGD78914.1"/>
    <property type="molecule type" value="Genomic_DNA"/>
</dbReference>
<name>A0A1F5FH82_9BACT</name>
<evidence type="ECO:0000313" key="3">
    <source>
        <dbReference type="EMBL" id="OGD78914.1"/>
    </source>
</evidence>
<feature type="domain" description="Nucleotidyl transferase" evidence="1">
    <location>
        <begin position="4"/>
        <end position="133"/>
    </location>
</feature>
<comment type="caution">
    <text evidence="3">The sequence shown here is derived from an EMBL/GenBank/DDBJ whole genome shotgun (WGS) entry which is preliminary data.</text>
</comment>
<evidence type="ECO:0000259" key="2">
    <source>
        <dbReference type="Pfam" id="PF22640"/>
    </source>
</evidence>
<organism evidence="3 4">
    <name type="scientific">Candidatus Collierbacteria bacterium RIFOXYB1_FULL_49_13</name>
    <dbReference type="NCBI Taxonomy" id="1817728"/>
    <lineage>
        <taxon>Bacteria</taxon>
        <taxon>Candidatus Collieribacteriota</taxon>
    </lineage>
</organism>
<evidence type="ECO:0000259" key="1">
    <source>
        <dbReference type="Pfam" id="PF00483"/>
    </source>
</evidence>
<dbReference type="PANTHER" id="PTHR46390:SF1">
    <property type="entry name" value="MANNOSE-1-PHOSPHATE GUANYLYLTRANSFERASE"/>
    <property type="match status" value="1"/>
</dbReference>
<dbReference type="InterPro" id="IPR054566">
    <property type="entry name" value="ManC/GMP-like_b-helix"/>
</dbReference>
<dbReference type="InterPro" id="IPR005835">
    <property type="entry name" value="NTP_transferase_dom"/>
</dbReference>
<dbReference type="Pfam" id="PF22640">
    <property type="entry name" value="ManC_GMP_beta-helix"/>
    <property type="match status" value="1"/>
</dbReference>
<dbReference type="Proteomes" id="UP000176682">
    <property type="component" value="Unassembled WGS sequence"/>
</dbReference>
<dbReference type="InterPro" id="IPR029044">
    <property type="entry name" value="Nucleotide-diphossugar_trans"/>
</dbReference>
<accession>A0A1F5FH82</accession>
<gene>
    <name evidence="3" type="ORF">A2368_04515</name>
</gene>
<dbReference type="InterPro" id="IPR051161">
    <property type="entry name" value="Mannose-6P_isomerase_type2"/>
</dbReference>
<dbReference type="Pfam" id="PF00483">
    <property type="entry name" value="NTP_transferase"/>
    <property type="match status" value="1"/>
</dbReference>
<proteinExistence type="predicted"/>
<evidence type="ECO:0008006" key="5">
    <source>
        <dbReference type="Google" id="ProtNLM"/>
    </source>
</evidence>
<reference evidence="3 4" key="1">
    <citation type="journal article" date="2016" name="Nat. Commun.">
        <title>Thousands of microbial genomes shed light on interconnected biogeochemical processes in an aquifer system.</title>
        <authorList>
            <person name="Anantharaman K."/>
            <person name="Brown C.T."/>
            <person name="Hug L.A."/>
            <person name="Sharon I."/>
            <person name="Castelle C.J."/>
            <person name="Probst A.J."/>
            <person name="Thomas B.C."/>
            <person name="Singh A."/>
            <person name="Wilkins M.J."/>
            <person name="Karaoz U."/>
            <person name="Brodie E.L."/>
            <person name="Williams K.H."/>
            <person name="Hubbard S.S."/>
            <person name="Banfield J.F."/>
        </authorList>
    </citation>
    <scope>NUCLEOTIDE SEQUENCE [LARGE SCALE GENOMIC DNA]</scope>
</reference>
<dbReference type="PANTHER" id="PTHR46390">
    <property type="entry name" value="MANNOSE-1-PHOSPHATE GUANYLYLTRANSFERASE"/>
    <property type="match status" value="1"/>
</dbReference>
<dbReference type="SUPFAM" id="SSF159283">
    <property type="entry name" value="Guanosine diphospho-D-mannose pyrophosphorylase/mannose-6-phosphate isomerase linker domain"/>
    <property type="match status" value="1"/>
</dbReference>
<dbReference type="SUPFAM" id="SSF53448">
    <property type="entry name" value="Nucleotide-diphospho-sugar transferases"/>
    <property type="match status" value="1"/>
</dbReference>
<dbReference type="Gene3D" id="3.90.550.10">
    <property type="entry name" value="Spore Coat Polysaccharide Biosynthesis Protein SpsA, Chain A"/>
    <property type="match status" value="1"/>
</dbReference>
<dbReference type="GO" id="GO:0009298">
    <property type="term" value="P:GDP-mannose biosynthetic process"/>
    <property type="evidence" value="ECO:0007669"/>
    <property type="project" value="TreeGrafter"/>
</dbReference>
<protein>
    <recommendedName>
        <fullName evidence="5">Nucleotidyl transferase domain-containing protein</fullName>
    </recommendedName>
</protein>
<evidence type="ECO:0000313" key="4">
    <source>
        <dbReference type="Proteomes" id="UP000176682"/>
    </source>
</evidence>
<sequence length="358" mass="40739">MKLIVTAGGQGTKVWPLSREAKPKQFQSLVGKISSYKQAVSTLLKAYKASDIYISTKKRYASIASRQSPEIPKENYIFEPDIAKDRGPGEGIAFITLNQKHPDEPFMIIQADNLRLPEEKFLKTIEEAEKIEKRDKKFMSGGVKATYPILGIDYLRLGKRIRGNDIEIYQTDEFIPRVDDYHQTKDLINNFHVATHSNHNCWYPGLMLEAYKKHRPDWYQSLLRIGDLLNKPGSDSRIDEIYSQMEAGGTELVTSHVFKDGYTILLPFKWIDFGTWDSVYEFADPQGEVSVDGEVIAIDTKNSLIKSTNAKKIIAVCGVENLVVVDTKDALLVCRKDRSQDVKQIIALLKQKNMNKFL</sequence>